<accession>A0ABQ8UQI4</accession>
<evidence type="ECO:0000256" key="5">
    <source>
        <dbReference type="ARBA" id="ARBA00023235"/>
    </source>
</evidence>
<evidence type="ECO:0000256" key="9">
    <source>
        <dbReference type="SAM" id="MobiDB-lite"/>
    </source>
</evidence>
<dbReference type="PRINTS" id="PR00153">
    <property type="entry name" value="CSAPPISMRASE"/>
</dbReference>
<dbReference type="InterPro" id="IPR000504">
    <property type="entry name" value="RRM_dom"/>
</dbReference>
<dbReference type="EMBL" id="JAPMOS010000007">
    <property type="protein sequence ID" value="KAJ4461424.1"/>
    <property type="molecule type" value="Genomic_DNA"/>
</dbReference>
<dbReference type="InterPro" id="IPR029000">
    <property type="entry name" value="Cyclophilin-like_dom_sf"/>
</dbReference>
<evidence type="ECO:0000313" key="13">
    <source>
        <dbReference type="Proteomes" id="UP001141327"/>
    </source>
</evidence>
<proteinExistence type="inferred from homology"/>
<keyword evidence="4 8" id="KW-0697">Rotamase</keyword>
<feature type="domain" description="RRM" evidence="11">
    <location>
        <begin position="288"/>
        <end position="366"/>
    </location>
</feature>
<feature type="domain" description="PPIase cyclophilin-type" evidence="10">
    <location>
        <begin position="6"/>
        <end position="163"/>
    </location>
</feature>
<evidence type="ECO:0000256" key="3">
    <source>
        <dbReference type="ARBA" id="ARBA00022884"/>
    </source>
</evidence>
<dbReference type="SUPFAM" id="SSF50891">
    <property type="entry name" value="Cyclophilin-like"/>
    <property type="match status" value="1"/>
</dbReference>
<comment type="caution">
    <text evidence="12">The sequence shown here is derived from an EMBL/GenBank/DDBJ whole genome shotgun (WGS) entry which is preliminary data.</text>
</comment>
<evidence type="ECO:0000256" key="1">
    <source>
        <dbReference type="ARBA" id="ARBA00000971"/>
    </source>
</evidence>
<keyword evidence="3 7" id="KW-0694">RNA-binding</keyword>
<evidence type="ECO:0000259" key="11">
    <source>
        <dbReference type="PROSITE" id="PS50102"/>
    </source>
</evidence>
<dbReference type="Gene3D" id="3.30.70.330">
    <property type="match status" value="1"/>
</dbReference>
<reference evidence="12" key="1">
    <citation type="journal article" date="2022" name="bioRxiv">
        <title>Genomics of Preaxostyla Flagellates Illuminates Evolutionary Transitions and the Path Towards Mitochondrial Loss.</title>
        <authorList>
            <person name="Novak L.V.F."/>
            <person name="Treitli S.C."/>
            <person name="Pyrih J."/>
            <person name="Halakuc P."/>
            <person name="Pipaliya S.V."/>
            <person name="Vacek V."/>
            <person name="Brzon O."/>
            <person name="Soukal P."/>
            <person name="Eme L."/>
            <person name="Dacks J.B."/>
            <person name="Karnkowska A."/>
            <person name="Elias M."/>
            <person name="Hampl V."/>
        </authorList>
    </citation>
    <scope>NUCLEOTIDE SEQUENCE</scope>
    <source>
        <strain evidence="12">RCP-MX</strain>
    </source>
</reference>
<comment type="catalytic activity">
    <reaction evidence="1 8">
        <text>[protein]-peptidylproline (omega=180) = [protein]-peptidylproline (omega=0)</text>
        <dbReference type="Rhea" id="RHEA:16237"/>
        <dbReference type="Rhea" id="RHEA-COMP:10747"/>
        <dbReference type="Rhea" id="RHEA-COMP:10748"/>
        <dbReference type="ChEBI" id="CHEBI:83833"/>
        <dbReference type="ChEBI" id="CHEBI:83834"/>
        <dbReference type="EC" id="5.2.1.8"/>
    </reaction>
</comment>
<comment type="similarity">
    <text evidence="8">Belongs to the cyclophilin-type PPIase family. PPIL4 subfamily.</text>
</comment>
<protein>
    <recommendedName>
        <fullName evidence="8">Peptidyl-prolyl cis-trans isomerase</fullName>
        <shortName evidence="8">PPIase</shortName>
        <ecNumber evidence="8">5.2.1.8</ecNumber>
    </recommendedName>
</protein>
<evidence type="ECO:0000313" key="12">
    <source>
        <dbReference type="EMBL" id="KAJ4461424.1"/>
    </source>
</evidence>
<dbReference type="PROSITE" id="PS50072">
    <property type="entry name" value="CSA_PPIASE_2"/>
    <property type="match status" value="1"/>
</dbReference>
<dbReference type="InterPro" id="IPR035979">
    <property type="entry name" value="RBD_domain_sf"/>
</dbReference>
<dbReference type="SUPFAM" id="SSF54928">
    <property type="entry name" value="RNA-binding domain, RBD"/>
    <property type="match status" value="1"/>
</dbReference>
<dbReference type="CDD" id="cd12235">
    <property type="entry name" value="RRM_PPIL4"/>
    <property type="match status" value="1"/>
</dbReference>
<dbReference type="InterPro" id="IPR035538">
    <property type="entry name" value="Cyclophilin_PPIL4"/>
</dbReference>
<keyword evidence="5 8" id="KW-0413">Isomerase</keyword>
<dbReference type="InterPro" id="IPR035542">
    <property type="entry name" value="CRIP"/>
</dbReference>
<dbReference type="Pfam" id="PF00076">
    <property type="entry name" value="RRM_1"/>
    <property type="match status" value="1"/>
</dbReference>
<dbReference type="CDD" id="cd01921">
    <property type="entry name" value="cyclophilin_RRM"/>
    <property type="match status" value="1"/>
</dbReference>
<dbReference type="PANTHER" id="PTHR45843">
    <property type="entry name" value="PEPTIDYL-PROLYL CIS-TRANS ISOMERASE-LIKE 4"/>
    <property type="match status" value="1"/>
</dbReference>
<feature type="region of interest" description="Disordered" evidence="9">
    <location>
        <begin position="453"/>
        <end position="476"/>
    </location>
</feature>
<sequence length="476" mass="52575">MSVLIETSQGDIVIDLFCDDCPLACKNFLKLCKIHYYNQCLFHNVQHNYIVQTGDPSGTGLGGESIYGILNGPAQRFFEDEIHAHLRHDTEGTVSMAKPQGTRHQNGSQFIITAAPRIPSLDEQLTVFGRVTEGMDIVRQISSVWADEKGRPYQNVRIYHTIILADPFADPPGLVVPATSPVPEMARIERLLVCRHAPSPRPVATTPRCHHAPLPPRPVATTPRCYHAPLLPRPGDRFEDYEEVAALDPNETVADQDERIAAREARANAVVLEMLGDLPEAEARPPENVLFVCRLNATTPEADLMRIFSQFGKIISCEVIRDHYTGESLRYAFIEFDTKESCEAAYAKMDNALIDDHRIHVDFSQSVAKNKFMQFRNQQRIHRGGAAPGRGRGGPPRGRGARHVVVGAEAATPPSRVTWSSSPWNGALRAHRPLAVPFLAAQVRDDPRAFPAGATHTTRPAASPVSNSGAIRHLRS</sequence>
<dbReference type="PROSITE" id="PS50102">
    <property type="entry name" value="RRM"/>
    <property type="match status" value="1"/>
</dbReference>
<evidence type="ECO:0000256" key="6">
    <source>
        <dbReference type="ARBA" id="ARBA00023242"/>
    </source>
</evidence>
<keyword evidence="6 8" id="KW-0539">Nucleus</keyword>
<gene>
    <name evidence="12" type="ORF">PAPYR_1991</name>
</gene>
<feature type="compositionally biased region" description="Polar residues" evidence="9">
    <location>
        <begin position="455"/>
        <end position="469"/>
    </location>
</feature>
<evidence type="ECO:0000256" key="8">
    <source>
        <dbReference type="RuleBase" id="RU365081"/>
    </source>
</evidence>
<evidence type="ECO:0000256" key="7">
    <source>
        <dbReference type="PROSITE-ProRule" id="PRU00176"/>
    </source>
</evidence>
<comment type="subcellular location">
    <subcellularLocation>
        <location evidence="2 8">Nucleus</location>
    </subcellularLocation>
</comment>
<dbReference type="InterPro" id="IPR012677">
    <property type="entry name" value="Nucleotide-bd_a/b_plait_sf"/>
</dbReference>
<keyword evidence="13" id="KW-1185">Reference proteome</keyword>
<dbReference type="GO" id="GO:0016853">
    <property type="term" value="F:isomerase activity"/>
    <property type="evidence" value="ECO:0007669"/>
    <property type="project" value="UniProtKB-KW"/>
</dbReference>
<evidence type="ECO:0000259" key="10">
    <source>
        <dbReference type="PROSITE" id="PS50072"/>
    </source>
</evidence>
<name>A0ABQ8UQI4_9EUKA</name>
<dbReference type="Proteomes" id="UP001141327">
    <property type="component" value="Unassembled WGS sequence"/>
</dbReference>
<comment type="function">
    <text evidence="8">PPIases accelerate the folding of proteins. It catalyzes the cis-trans isomerization of proline imidic peptide bonds in oligopeptides.</text>
</comment>
<dbReference type="Pfam" id="PF00160">
    <property type="entry name" value="Pro_isomerase"/>
    <property type="match status" value="1"/>
</dbReference>
<organism evidence="12 13">
    <name type="scientific">Paratrimastix pyriformis</name>
    <dbReference type="NCBI Taxonomy" id="342808"/>
    <lineage>
        <taxon>Eukaryota</taxon>
        <taxon>Metamonada</taxon>
        <taxon>Preaxostyla</taxon>
        <taxon>Paratrimastigidae</taxon>
        <taxon>Paratrimastix</taxon>
    </lineage>
</organism>
<dbReference type="SMART" id="SM00360">
    <property type="entry name" value="RRM"/>
    <property type="match status" value="1"/>
</dbReference>
<dbReference type="PANTHER" id="PTHR45843:SF1">
    <property type="entry name" value="PEPTIDYL-PROLYL CIS-TRANS ISOMERASE-LIKE 4"/>
    <property type="match status" value="1"/>
</dbReference>
<evidence type="ECO:0000256" key="4">
    <source>
        <dbReference type="ARBA" id="ARBA00023110"/>
    </source>
</evidence>
<evidence type="ECO:0000256" key="2">
    <source>
        <dbReference type="ARBA" id="ARBA00004123"/>
    </source>
</evidence>
<dbReference type="InterPro" id="IPR002130">
    <property type="entry name" value="Cyclophilin-type_PPIase_dom"/>
</dbReference>
<dbReference type="Gene3D" id="2.40.100.10">
    <property type="entry name" value="Cyclophilin-like"/>
    <property type="match status" value="1"/>
</dbReference>
<dbReference type="EC" id="5.2.1.8" evidence="8"/>